<keyword evidence="5 7" id="KW-0411">Iron-sulfur</keyword>
<dbReference type="OrthoDB" id="9807941at2"/>
<dbReference type="GO" id="GO:0003954">
    <property type="term" value="F:NADH dehydrogenase activity"/>
    <property type="evidence" value="ECO:0007669"/>
    <property type="project" value="TreeGrafter"/>
</dbReference>
<comment type="cofactor">
    <cofactor evidence="7">
        <name>[2Fe-2S] cluster</name>
        <dbReference type="ChEBI" id="CHEBI:190135"/>
    </cofactor>
    <text evidence="7">Binds 1 [2Fe-2S] cluster.</text>
</comment>
<feature type="binding site" evidence="7">
    <location>
        <position position="128"/>
    </location>
    <ligand>
        <name>[2Fe-2S] cluster</name>
        <dbReference type="ChEBI" id="CHEBI:190135"/>
    </ligand>
</feature>
<dbReference type="InterPro" id="IPR042128">
    <property type="entry name" value="NuoE_dom"/>
</dbReference>
<dbReference type="PANTHER" id="PTHR10371">
    <property type="entry name" value="NADH DEHYDROGENASE UBIQUINONE FLAVOPROTEIN 2, MITOCHONDRIAL"/>
    <property type="match status" value="1"/>
</dbReference>
<sequence length="173" mass="20098">MLRSEQEQLRKNIEQWVEQYGRDRSALLPVLKKVQHDYGHISEYVMQVIADILDIHPVEVHGVVSFYSFLGQRQKGRYVIRLCRTISCDMQGKDRVARQLRNDLGIEFGEMTPDGHFTLEWANCLGMCDEGPAMLVNDRIYTRVTPERIHDILEECRKSFGVYPTPMKEAEPA</sequence>
<comment type="cofactor">
    <cofactor evidence="6">
        <name>[2Fe-2S] cluster</name>
        <dbReference type="ChEBI" id="CHEBI:190135"/>
    </cofactor>
</comment>
<evidence type="ECO:0000256" key="6">
    <source>
        <dbReference type="ARBA" id="ARBA00034078"/>
    </source>
</evidence>
<keyword evidence="9" id="KW-1185">Reference proteome</keyword>
<dbReference type="RefSeq" id="WP_052881878.1">
    <property type="nucleotide sequence ID" value="NZ_CP010904.1"/>
</dbReference>
<dbReference type="KEGG" id="vbl:L21SP4_01306"/>
<feature type="binding site" evidence="7">
    <location>
        <position position="83"/>
    </location>
    <ligand>
        <name>[2Fe-2S] cluster</name>
        <dbReference type="ChEBI" id="CHEBI:190135"/>
    </ligand>
</feature>
<dbReference type="Pfam" id="PF01257">
    <property type="entry name" value="2Fe-2S_thioredx"/>
    <property type="match status" value="1"/>
</dbReference>
<reference evidence="9" key="1">
    <citation type="submission" date="2015-02" db="EMBL/GenBank/DDBJ databases">
        <title>Description and complete genome sequence of the first cultured representative of the subdivision 5 of the Verrucomicrobia phylum.</title>
        <authorList>
            <person name="Spring S."/>
            <person name="Bunk B."/>
            <person name="Sproer C."/>
            <person name="Klenk H.-P."/>
        </authorList>
    </citation>
    <scope>NUCLEOTIDE SEQUENCE [LARGE SCALE GENOMIC DNA]</scope>
    <source>
        <strain evidence="9">L21-Fru-AB</strain>
    </source>
</reference>
<dbReference type="InterPro" id="IPR002023">
    <property type="entry name" value="NuoE-like"/>
</dbReference>
<protein>
    <submittedName>
        <fullName evidence="8">Fe-only hydrogenase subunit gamma</fullName>
    </submittedName>
</protein>
<dbReference type="Proteomes" id="UP000035268">
    <property type="component" value="Chromosome"/>
</dbReference>
<keyword evidence="4 7" id="KW-0408">Iron</keyword>
<proteinExistence type="inferred from homology"/>
<dbReference type="PANTHER" id="PTHR10371:SF3">
    <property type="entry name" value="NADH DEHYDROGENASE [UBIQUINONE] FLAVOPROTEIN 2, MITOCHONDRIAL"/>
    <property type="match status" value="1"/>
</dbReference>
<evidence type="ECO:0000256" key="4">
    <source>
        <dbReference type="ARBA" id="ARBA00023004"/>
    </source>
</evidence>
<dbReference type="AlphaFoldDB" id="A0A0G3EK66"/>
<feature type="binding site" evidence="7">
    <location>
        <position position="88"/>
    </location>
    <ligand>
        <name>[2Fe-2S] cluster</name>
        <dbReference type="ChEBI" id="CHEBI:190135"/>
    </ligand>
</feature>
<dbReference type="EMBL" id="CP010904">
    <property type="protein sequence ID" value="AKJ64554.1"/>
    <property type="molecule type" value="Genomic_DNA"/>
</dbReference>
<dbReference type="NCBIfam" id="NF005722">
    <property type="entry name" value="PRK07539.1-2"/>
    <property type="match status" value="1"/>
</dbReference>
<dbReference type="GO" id="GO:0046872">
    <property type="term" value="F:metal ion binding"/>
    <property type="evidence" value="ECO:0007669"/>
    <property type="project" value="UniProtKB-KW"/>
</dbReference>
<name>A0A0G3EK66_9BACT</name>
<dbReference type="GO" id="GO:0051537">
    <property type="term" value="F:2 iron, 2 sulfur cluster binding"/>
    <property type="evidence" value="ECO:0007669"/>
    <property type="project" value="UniProtKB-KW"/>
</dbReference>
<dbReference type="Gene3D" id="1.10.10.1590">
    <property type="entry name" value="NADH-quinone oxidoreductase subunit E"/>
    <property type="match status" value="1"/>
</dbReference>
<keyword evidence="3 7" id="KW-0479">Metal-binding</keyword>
<dbReference type="STRING" id="1307763.L21SP4_01306"/>
<evidence type="ECO:0000313" key="9">
    <source>
        <dbReference type="Proteomes" id="UP000035268"/>
    </source>
</evidence>
<feature type="binding site" evidence="7">
    <location>
        <position position="124"/>
    </location>
    <ligand>
        <name>[2Fe-2S] cluster</name>
        <dbReference type="ChEBI" id="CHEBI:190135"/>
    </ligand>
</feature>
<evidence type="ECO:0000256" key="5">
    <source>
        <dbReference type="ARBA" id="ARBA00023014"/>
    </source>
</evidence>
<dbReference type="PIRSF" id="PIRSF000216">
    <property type="entry name" value="NADH_DH_24kDa"/>
    <property type="match status" value="1"/>
</dbReference>
<dbReference type="Gene3D" id="3.40.30.10">
    <property type="entry name" value="Glutaredoxin"/>
    <property type="match status" value="1"/>
</dbReference>
<dbReference type="PROSITE" id="PS01099">
    <property type="entry name" value="COMPLEX1_24K"/>
    <property type="match status" value="1"/>
</dbReference>
<evidence type="ECO:0000256" key="1">
    <source>
        <dbReference type="ARBA" id="ARBA00010643"/>
    </source>
</evidence>
<gene>
    <name evidence="8" type="ORF">L21SP4_01306</name>
</gene>
<dbReference type="SUPFAM" id="SSF52833">
    <property type="entry name" value="Thioredoxin-like"/>
    <property type="match status" value="1"/>
</dbReference>
<evidence type="ECO:0000256" key="2">
    <source>
        <dbReference type="ARBA" id="ARBA00022714"/>
    </source>
</evidence>
<dbReference type="InterPro" id="IPR036249">
    <property type="entry name" value="Thioredoxin-like_sf"/>
</dbReference>
<dbReference type="CDD" id="cd03064">
    <property type="entry name" value="TRX_Fd_NuoE"/>
    <property type="match status" value="1"/>
</dbReference>
<dbReference type="InterPro" id="IPR041921">
    <property type="entry name" value="NuoE_N"/>
</dbReference>
<accession>A0A0G3EK66</accession>
<organism evidence="8 9">
    <name type="scientific">Kiritimatiella glycovorans</name>
    <dbReference type="NCBI Taxonomy" id="1307763"/>
    <lineage>
        <taxon>Bacteria</taxon>
        <taxon>Pseudomonadati</taxon>
        <taxon>Kiritimatiellota</taxon>
        <taxon>Kiritimatiellia</taxon>
        <taxon>Kiritimatiellales</taxon>
        <taxon>Kiritimatiellaceae</taxon>
        <taxon>Kiritimatiella</taxon>
    </lineage>
</organism>
<dbReference type="FunFam" id="1.10.10.1590:FF:000001">
    <property type="entry name" value="NADH-quinone oxidoreductase subunit E"/>
    <property type="match status" value="1"/>
</dbReference>
<evidence type="ECO:0000256" key="3">
    <source>
        <dbReference type="ARBA" id="ARBA00022723"/>
    </source>
</evidence>
<comment type="similarity">
    <text evidence="1">Belongs to the complex I 24 kDa subunit family.</text>
</comment>
<evidence type="ECO:0000313" key="8">
    <source>
        <dbReference type="EMBL" id="AKJ64554.1"/>
    </source>
</evidence>
<keyword evidence="2 7" id="KW-0001">2Fe-2S</keyword>
<evidence type="ECO:0000256" key="7">
    <source>
        <dbReference type="PIRSR" id="PIRSR000216-1"/>
    </source>
</evidence>
<reference evidence="8 9" key="2">
    <citation type="journal article" date="2016" name="ISME J.">
        <title>Characterization of the first cultured representative of Verrucomicrobia subdivision 5 indicates the proposal of a novel phylum.</title>
        <authorList>
            <person name="Spring S."/>
            <person name="Bunk B."/>
            <person name="Sproer C."/>
            <person name="Schumann P."/>
            <person name="Rohde M."/>
            <person name="Tindall B.J."/>
            <person name="Klenk H.P."/>
        </authorList>
    </citation>
    <scope>NUCLEOTIDE SEQUENCE [LARGE SCALE GENOMIC DNA]</scope>
    <source>
        <strain evidence="8 9">L21-Fru-AB</strain>
    </source>
</reference>
<dbReference type="NCBIfam" id="TIGR01958">
    <property type="entry name" value="nuoE_fam"/>
    <property type="match status" value="1"/>
</dbReference>